<gene>
    <name evidence="2" type="ORF">JMUB590_2389</name>
</gene>
<dbReference type="EMBL" id="AP018586">
    <property type="protein sequence ID" value="BBD93430.1"/>
    <property type="molecule type" value="Genomic_DNA"/>
</dbReference>
<reference evidence="2 3" key="1">
    <citation type="submission" date="2018-05" db="EMBL/GenBank/DDBJ databases">
        <title>Complete genome sequencing of three human clinical isolates of Staphylococcus caprae reveals virulence factors similar to those of S. epidermidis and S. capitis.</title>
        <authorList>
            <person name="Watanabe S."/>
            <person name="Cui L."/>
        </authorList>
    </citation>
    <scope>NUCLEOTIDE SEQUENCE [LARGE SCALE GENOMIC DNA]</scope>
    <source>
        <strain evidence="2 3">JMUB590</strain>
    </source>
</reference>
<evidence type="ECO:0000313" key="3">
    <source>
        <dbReference type="Proteomes" id="UP000274772"/>
    </source>
</evidence>
<dbReference type="InterPro" id="IPR035587">
    <property type="entry name" value="DUS-like_FMN-bd"/>
</dbReference>
<protein>
    <recommendedName>
        <fullName evidence="1">DUS-like FMN-binding domain-containing protein</fullName>
    </recommendedName>
</protein>
<dbReference type="GeneID" id="58052116"/>
<evidence type="ECO:0000259" key="1">
    <source>
        <dbReference type="Pfam" id="PF01207"/>
    </source>
</evidence>
<name>A0ABN5W6N8_9STAP</name>
<feature type="domain" description="DUS-like FMN-binding" evidence="1">
    <location>
        <begin position="2"/>
        <end position="65"/>
    </location>
</feature>
<accession>A0ABN5W6N8</accession>
<dbReference type="RefSeq" id="WP_002445680.1">
    <property type="nucleotide sequence ID" value="NZ_AP018585.1"/>
</dbReference>
<evidence type="ECO:0000313" key="2">
    <source>
        <dbReference type="EMBL" id="BBD93430.1"/>
    </source>
</evidence>
<dbReference type="Pfam" id="PF01207">
    <property type="entry name" value="Dus"/>
    <property type="match status" value="1"/>
</dbReference>
<dbReference type="Proteomes" id="UP000274772">
    <property type="component" value="Chromosome"/>
</dbReference>
<organism evidence="2 3">
    <name type="scientific">Staphylococcus caprae</name>
    <dbReference type="NCBI Taxonomy" id="29380"/>
    <lineage>
        <taxon>Bacteria</taxon>
        <taxon>Bacillati</taxon>
        <taxon>Bacillota</taxon>
        <taxon>Bacilli</taxon>
        <taxon>Bacillales</taxon>
        <taxon>Staphylococcaceae</taxon>
        <taxon>Staphylococcus</taxon>
    </lineage>
</organism>
<proteinExistence type="predicted"/>
<dbReference type="InterPro" id="IPR024036">
    <property type="entry name" value="tRNA-dHydroUridine_Synthase_C"/>
</dbReference>
<dbReference type="Gene3D" id="1.10.1200.80">
    <property type="entry name" value="Putative flavin oxidoreducatase, domain 2"/>
    <property type="match status" value="1"/>
</dbReference>
<sequence length="79" mass="9159">MRDKVEIALLHLRRLVELKGEKIGVMEMRNHASWYLKGVKGNGQTTEALNEAEIEPEIRDVLQNSQQERMEQSIEIQEA</sequence>
<keyword evidence="3" id="KW-1185">Reference proteome</keyword>